<comment type="subcellular location">
    <subcellularLocation>
        <location evidence="1">Membrane</location>
        <topology evidence="1">Single-pass membrane protein</topology>
    </subcellularLocation>
    <subcellularLocation>
        <location evidence="2">Secreted</location>
    </subcellularLocation>
</comment>
<dbReference type="Gene3D" id="4.10.70.10">
    <property type="entry name" value="Disintegrin domain"/>
    <property type="match status" value="1"/>
</dbReference>
<evidence type="ECO:0000256" key="9">
    <source>
        <dbReference type="PROSITE-ProRule" id="PRU00068"/>
    </source>
</evidence>
<evidence type="ECO:0000313" key="16">
    <source>
        <dbReference type="Proteomes" id="UP000694871"/>
    </source>
</evidence>
<evidence type="ECO:0000256" key="4">
    <source>
        <dbReference type="ARBA" id="ARBA00022656"/>
    </source>
</evidence>
<feature type="compositionally biased region" description="Pro residues" evidence="11">
    <location>
        <begin position="911"/>
        <end position="925"/>
    </location>
</feature>
<feature type="binding site" evidence="10">
    <location>
        <position position="415"/>
    </location>
    <ligand>
        <name>Zn(2+)</name>
        <dbReference type="ChEBI" id="CHEBI:29105"/>
        <note>catalytic</note>
    </ligand>
</feature>
<dbReference type="Gene3D" id="3.40.390.10">
    <property type="entry name" value="Collagenase (Catalytic Domain)"/>
    <property type="match status" value="1"/>
</dbReference>
<evidence type="ECO:0000256" key="11">
    <source>
        <dbReference type="SAM" id="MobiDB-lite"/>
    </source>
</evidence>
<dbReference type="PROSITE" id="PS50215">
    <property type="entry name" value="ADAM_MEPRO"/>
    <property type="match status" value="1"/>
</dbReference>
<evidence type="ECO:0000256" key="3">
    <source>
        <dbReference type="ARBA" id="ARBA00022525"/>
    </source>
</evidence>
<comment type="caution">
    <text evidence="10">Lacks conserved residue(s) required for the propagation of feature annotation.</text>
</comment>
<dbReference type="SUPFAM" id="SSF55486">
    <property type="entry name" value="Metalloproteases ('zincins'), catalytic domain"/>
    <property type="match status" value="1"/>
</dbReference>
<evidence type="ECO:0000256" key="5">
    <source>
        <dbReference type="ARBA" id="ARBA00022692"/>
    </source>
</evidence>
<gene>
    <name evidence="17" type="primary">ADAM15</name>
</gene>
<dbReference type="Pfam" id="PF01562">
    <property type="entry name" value="Pep_M12B_propep"/>
    <property type="match status" value="1"/>
</dbReference>
<dbReference type="Proteomes" id="UP000694871">
    <property type="component" value="Unplaced"/>
</dbReference>
<feature type="domain" description="Disintegrin" evidence="14">
    <location>
        <begin position="489"/>
        <end position="576"/>
    </location>
</feature>
<evidence type="ECO:0000256" key="2">
    <source>
        <dbReference type="ARBA" id="ARBA00004613"/>
    </source>
</evidence>
<dbReference type="InterPro" id="IPR001590">
    <property type="entry name" value="Peptidase_M12B"/>
</dbReference>
<evidence type="ECO:0000256" key="1">
    <source>
        <dbReference type="ARBA" id="ARBA00004167"/>
    </source>
</evidence>
<feature type="compositionally biased region" description="Pro residues" evidence="11">
    <location>
        <begin position="945"/>
        <end position="955"/>
    </location>
</feature>
<dbReference type="CDD" id="cd04269">
    <property type="entry name" value="ZnMc_adamalysin_II_like"/>
    <property type="match status" value="1"/>
</dbReference>
<keyword evidence="17" id="KW-0378">Hydrolase</keyword>
<keyword evidence="13" id="KW-0732">Signal</keyword>
<evidence type="ECO:0000256" key="12">
    <source>
        <dbReference type="SAM" id="Phobius"/>
    </source>
</evidence>
<dbReference type="Pfam" id="PF01421">
    <property type="entry name" value="Reprolysin"/>
    <property type="match status" value="1"/>
</dbReference>
<keyword evidence="10" id="KW-0862">Zinc</keyword>
<sequence>MILKKAGLRRPPSLLLPLLLLRRQAAPSSGALPCGRPGKDAATSPEPAARQGAAPFRSAGGGMRLLWGLGVLLACFGAGEPAGRKERGRVRGAHATDGRTRQPWDELTCHWTIAPKILQGDRTLSLEEAALGQNGFPAHLQIALEVEGDHFLVDLERNWELLAGARGLAYYLPNGTKAMHQTRPEGNCCYRGSIQGFLDSWANICICSGLSGLLVVSRDRSYSLESHVRGNTTDHRAYRLHAVRHGTGECRPVSLSHGQLHPQPDQPLLRRGKRQAESEHRYVELVMVADRAEFQLNFNLDQIQIRMLEIASHMDGFYRPLGLRVALVGYEVWNKQDQVSVEGPPHAVLERFLRWRQQALLPEVPHDSAQLITGSPLTGGATGASTHASICSKRSGGLSMDHSVSPLVMASTLSHQLGHNLGLSHDGAGCGCDGSSPNLSPSRNCIMEPPGLMPGLRFSHCSHRQLQDILQSSRVWCLQDVPEPTRLIRPRCGNHLVESGEGCDCGLREECADPCCNATSCQLMPGAQCATGGACCHECKLRGAGFVCRGVQNECDLPEFCDGVSPRCPPSVHKQDGTPCAEGRAICYGGACPTYLAQCRELWGPGSVPVSEACMASLNGRGDLEGHCGQLPNGSYVPCAQRNAQCGQLQCQGGSANLTKQNKIGMSPACPHNTPSPVDDILDLAMVLPGTACGPDKFCIDQRCQDLPALKFPVCLCNGHGVCNNKGNCHCQPGWAPPDCRSSGRGGSIDGGSPATERGSATSTALILSSLLLVLLLILGLYCAKRIGLHKRLCQFGKGTSCQYSAETESRVRFLHPSEQRGITQPEPRSYSRPPPDRPQPPQWRQSTELQLMPSTKPAPLGDARPDPPSKPLPPDPIPKGQQAVAVDRPAPPMRPLPADPIPKAAQAPGPAKPPPPRKPLPSDPPRTEPSAVPIYDPQVLMLPARPPPPPPPPTSAGLPAHVQEV</sequence>
<evidence type="ECO:0000256" key="6">
    <source>
        <dbReference type="ARBA" id="ARBA00022989"/>
    </source>
</evidence>
<proteinExistence type="predicted"/>
<organism evidence="16 17">
    <name type="scientific">Gekko japonicus</name>
    <name type="common">Schlegel's Japanese gecko</name>
    <dbReference type="NCBI Taxonomy" id="146911"/>
    <lineage>
        <taxon>Eukaryota</taxon>
        <taxon>Metazoa</taxon>
        <taxon>Chordata</taxon>
        <taxon>Craniata</taxon>
        <taxon>Vertebrata</taxon>
        <taxon>Euteleostomi</taxon>
        <taxon>Lepidosauria</taxon>
        <taxon>Squamata</taxon>
        <taxon>Bifurcata</taxon>
        <taxon>Gekkota</taxon>
        <taxon>Gekkonidae</taxon>
        <taxon>Gekkoninae</taxon>
        <taxon>Gekko</taxon>
    </lineage>
</organism>
<dbReference type="InterPro" id="IPR024079">
    <property type="entry name" value="MetalloPept_cat_dom_sf"/>
</dbReference>
<keyword evidence="7 12" id="KW-0472">Membrane</keyword>
<evidence type="ECO:0000259" key="15">
    <source>
        <dbReference type="PROSITE" id="PS50215"/>
    </source>
</evidence>
<dbReference type="InterPro" id="IPR034027">
    <property type="entry name" value="Reprolysin_adamalysin"/>
</dbReference>
<feature type="compositionally biased region" description="Basic and acidic residues" evidence="11">
    <location>
        <begin position="809"/>
        <end position="819"/>
    </location>
</feature>
<keyword evidence="16" id="KW-1185">Reference proteome</keyword>
<dbReference type="InterPro" id="IPR036436">
    <property type="entry name" value="Disintegrin_dom_sf"/>
</dbReference>
<feature type="region of interest" description="Disordered" evidence="11">
    <location>
        <begin position="809"/>
        <end position="966"/>
    </location>
</feature>
<dbReference type="InterPro" id="IPR001762">
    <property type="entry name" value="Disintegrin_dom"/>
</dbReference>
<keyword evidence="3" id="KW-0964">Secreted</keyword>
<keyword evidence="17" id="KW-0482">Metalloprotease</keyword>
<evidence type="ECO:0000259" key="14">
    <source>
        <dbReference type="PROSITE" id="PS50214"/>
    </source>
</evidence>
<evidence type="ECO:0000313" key="17">
    <source>
        <dbReference type="RefSeq" id="XP_015274591.1"/>
    </source>
</evidence>
<feature type="compositionally biased region" description="Pro residues" evidence="11">
    <location>
        <begin position="890"/>
        <end position="901"/>
    </location>
</feature>
<dbReference type="PROSITE" id="PS50214">
    <property type="entry name" value="DISINTEGRIN_2"/>
    <property type="match status" value="1"/>
</dbReference>
<feature type="region of interest" description="Disordered" evidence="11">
    <location>
        <begin position="28"/>
        <end position="55"/>
    </location>
</feature>
<dbReference type="RefSeq" id="XP_015274591.1">
    <property type="nucleotide sequence ID" value="XM_015419105.1"/>
</dbReference>
<evidence type="ECO:0000256" key="7">
    <source>
        <dbReference type="ARBA" id="ARBA00023136"/>
    </source>
</evidence>
<protein>
    <submittedName>
        <fullName evidence="17">Disintegrin and metalloproteinase domain-containing protein 15</fullName>
    </submittedName>
</protein>
<keyword evidence="8 9" id="KW-1015">Disulfide bond</keyword>
<feature type="domain" description="Peptidase M12B" evidence="15">
    <location>
        <begin position="281"/>
        <end position="482"/>
    </location>
</feature>
<name>A0ABM1KLK4_GEKJA</name>
<dbReference type="InterPro" id="IPR002870">
    <property type="entry name" value="Peptidase_M12B_N"/>
</dbReference>
<feature type="transmembrane region" description="Helical" evidence="12">
    <location>
        <begin position="765"/>
        <end position="784"/>
    </location>
</feature>
<dbReference type="InterPro" id="IPR000742">
    <property type="entry name" value="EGF"/>
</dbReference>
<keyword evidence="10" id="KW-0479">Metal-binding</keyword>
<dbReference type="Pfam" id="PF00200">
    <property type="entry name" value="Disintegrin"/>
    <property type="match status" value="1"/>
</dbReference>
<dbReference type="SUPFAM" id="SSF57552">
    <property type="entry name" value="Blood coagulation inhibitor (disintegrin)"/>
    <property type="match status" value="1"/>
</dbReference>
<accession>A0ABM1KLK4</accession>
<keyword evidence="17" id="KW-0645">Protease</keyword>
<dbReference type="PANTHER" id="PTHR11905:SF130">
    <property type="entry name" value="DISINTEGRIN AND METALLOPROTEINASE DOMAIN-CONTAINING PROTEIN 15"/>
    <property type="match status" value="1"/>
</dbReference>
<feature type="binding site" evidence="10">
    <location>
        <position position="425"/>
    </location>
    <ligand>
        <name>Zn(2+)</name>
        <dbReference type="ChEBI" id="CHEBI:29105"/>
        <note>catalytic</note>
    </ligand>
</feature>
<dbReference type="GeneID" id="107117077"/>
<feature type="binding site" evidence="10">
    <location>
        <position position="419"/>
    </location>
    <ligand>
        <name>Zn(2+)</name>
        <dbReference type="ChEBI" id="CHEBI:29105"/>
        <note>catalytic</note>
    </ligand>
</feature>
<keyword evidence="4" id="KW-0800">Toxin</keyword>
<evidence type="ECO:0000256" key="13">
    <source>
        <dbReference type="SAM" id="SignalP"/>
    </source>
</evidence>
<feature type="disulfide bond" evidence="9">
    <location>
        <begin position="548"/>
        <end position="568"/>
    </location>
</feature>
<reference evidence="17" key="1">
    <citation type="submission" date="2025-08" db="UniProtKB">
        <authorList>
            <consortium name="RefSeq"/>
        </authorList>
    </citation>
    <scope>IDENTIFICATION</scope>
</reference>
<feature type="compositionally biased region" description="Pro residues" evidence="11">
    <location>
        <begin position="833"/>
        <end position="842"/>
    </location>
</feature>
<dbReference type="Pfam" id="PF08516">
    <property type="entry name" value="ADAM_CR"/>
    <property type="match status" value="1"/>
</dbReference>
<dbReference type="PROSITE" id="PS01186">
    <property type="entry name" value="EGF_2"/>
    <property type="match status" value="1"/>
</dbReference>
<dbReference type="GO" id="GO:0008237">
    <property type="term" value="F:metallopeptidase activity"/>
    <property type="evidence" value="ECO:0007669"/>
    <property type="project" value="UniProtKB-KW"/>
</dbReference>
<dbReference type="SMART" id="SM00050">
    <property type="entry name" value="DISIN"/>
    <property type="match status" value="1"/>
</dbReference>
<dbReference type="PANTHER" id="PTHR11905">
    <property type="entry name" value="ADAM A DISINTEGRIN AND METALLOPROTEASE DOMAIN"/>
    <property type="match status" value="1"/>
</dbReference>
<dbReference type="SMART" id="SM00608">
    <property type="entry name" value="ACR"/>
    <property type="match status" value="1"/>
</dbReference>
<evidence type="ECO:0000256" key="10">
    <source>
        <dbReference type="PROSITE-ProRule" id="PRU00276"/>
    </source>
</evidence>
<keyword evidence="5 12" id="KW-0812">Transmembrane</keyword>
<feature type="chain" id="PRO_5047437278" evidence="13">
    <location>
        <begin position="31"/>
        <end position="966"/>
    </location>
</feature>
<feature type="compositionally biased region" description="Pro residues" evidence="11">
    <location>
        <begin position="867"/>
        <end position="878"/>
    </location>
</feature>
<feature type="signal peptide" evidence="13">
    <location>
        <begin position="1"/>
        <end position="30"/>
    </location>
</feature>
<evidence type="ECO:0000256" key="8">
    <source>
        <dbReference type="ARBA" id="ARBA00023157"/>
    </source>
</evidence>
<keyword evidence="6 12" id="KW-1133">Transmembrane helix</keyword>
<dbReference type="InterPro" id="IPR006586">
    <property type="entry name" value="ADAM_Cys-rich"/>
</dbReference>